<proteinExistence type="predicted"/>
<keyword evidence="5" id="KW-0411">Iron-sulfur</keyword>
<dbReference type="PANTHER" id="PTHR47354:SF1">
    <property type="entry name" value="CARNITINE MONOOXYGENASE REDUCTASE SUBUNIT"/>
    <property type="match status" value="1"/>
</dbReference>
<dbReference type="EMBL" id="MTHB01000229">
    <property type="protein sequence ID" value="OXC74173.1"/>
    <property type="molecule type" value="Genomic_DNA"/>
</dbReference>
<sequence length="119" mass="13271">MSDSSQKALLFAAGIGITPLLAMAQELAFNQRPFDLHYFARSTEFAAFQDRLSNMEHSGNVHYHYGLTPEATERAVGYAVEAVPSNTHAYCCGPTAFMDVVVAHARQWIYPGNIHLEYF</sequence>
<dbReference type="GO" id="GO:0032259">
    <property type="term" value="P:methylation"/>
    <property type="evidence" value="ECO:0007669"/>
    <property type="project" value="UniProtKB-KW"/>
</dbReference>
<protein>
    <submittedName>
        <fullName evidence="7">Flavodoxin reductases (Ferredoxin-NADPH reductases) family 1, Vanillate O-demethylase oxidoreductase</fullName>
    </submittedName>
</protein>
<dbReference type="eggNOG" id="COG1018">
    <property type="taxonomic scope" value="Bacteria"/>
</dbReference>
<dbReference type="Proteomes" id="UP000214720">
    <property type="component" value="Unassembled WGS sequence"/>
</dbReference>
<dbReference type="GO" id="GO:0051537">
    <property type="term" value="F:2 iron, 2 sulfur cluster binding"/>
    <property type="evidence" value="ECO:0007669"/>
    <property type="project" value="UniProtKB-KW"/>
</dbReference>
<organism evidence="7 8">
    <name type="scientific">Caballeronia sordidicola</name>
    <name type="common">Burkholderia sordidicola</name>
    <dbReference type="NCBI Taxonomy" id="196367"/>
    <lineage>
        <taxon>Bacteria</taxon>
        <taxon>Pseudomonadati</taxon>
        <taxon>Pseudomonadota</taxon>
        <taxon>Betaproteobacteria</taxon>
        <taxon>Burkholderiales</taxon>
        <taxon>Burkholderiaceae</taxon>
        <taxon>Caballeronia</taxon>
    </lineage>
</organism>
<dbReference type="SUPFAM" id="SSF52343">
    <property type="entry name" value="Ferredoxin reductase-like, C-terminal NADP-linked domain"/>
    <property type="match status" value="1"/>
</dbReference>
<evidence type="ECO:0000259" key="6">
    <source>
        <dbReference type="Pfam" id="PF00175"/>
    </source>
</evidence>
<name>A0A226WSU0_CABSO</name>
<dbReference type="AlphaFoldDB" id="A0A226WSU0"/>
<dbReference type="GO" id="GO:0008168">
    <property type="term" value="F:methyltransferase activity"/>
    <property type="evidence" value="ECO:0007669"/>
    <property type="project" value="UniProtKB-KW"/>
</dbReference>
<dbReference type="GO" id="GO:0046872">
    <property type="term" value="F:metal ion binding"/>
    <property type="evidence" value="ECO:0007669"/>
    <property type="project" value="UniProtKB-KW"/>
</dbReference>
<keyword evidence="7" id="KW-0808">Transferase</keyword>
<dbReference type="InterPro" id="IPR039261">
    <property type="entry name" value="FNR_nucleotide-bd"/>
</dbReference>
<dbReference type="PANTHER" id="PTHR47354">
    <property type="entry name" value="NADH OXIDOREDUCTASE HCR"/>
    <property type="match status" value="1"/>
</dbReference>
<feature type="domain" description="Oxidoreductase FAD/NAD(P)-binding" evidence="6">
    <location>
        <begin position="11"/>
        <end position="101"/>
    </location>
</feature>
<evidence type="ECO:0000256" key="3">
    <source>
        <dbReference type="ARBA" id="ARBA00022723"/>
    </source>
</evidence>
<evidence type="ECO:0000313" key="8">
    <source>
        <dbReference type="Proteomes" id="UP000214720"/>
    </source>
</evidence>
<evidence type="ECO:0000256" key="4">
    <source>
        <dbReference type="ARBA" id="ARBA00023004"/>
    </source>
</evidence>
<comment type="caution">
    <text evidence="7">The sequence shown here is derived from an EMBL/GenBank/DDBJ whole genome shotgun (WGS) entry which is preliminary data.</text>
</comment>
<evidence type="ECO:0000256" key="1">
    <source>
        <dbReference type="ARBA" id="ARBA00022630"/>
    </source>
</evidence>
<keyword evidence="1" id="KW-0285">Flavoprotein</keyword>
<keyword evidence="3" id="KW-0479">Metal-binding</keyword>
<dbReference type="GO" id="GO:0016491">
    <property type="term" value="F:oxidoreductase activity"/>
    <property type="evidence" value="ECO:0007669"/>
    <property type="project" value="InterPro"/>
</dbReference>
<accession>A0A226WSU0</accession>
<keyword evidence="4" id="KW-0408">Iron</keyword>
<gene>
    <name evidence="7" type="ORF">BSU04_33160</name>
</gene>
<dbReference type="Pfam" id="PF00175">
    <property type="entry name" value="NAD_binding_1"/>
    <property type="match status" value="1"/>
</dbReference>
<evidence type="ECO:0000256" key="2">
    <source>
        <dbReference type="ARBA" id="ARBA00022714"/>
    </source>
</evidence>
<keyword evidence="2" id="KW-0001">2Fe-2S</keyword>
<dbReference type="PRINTS" id="PR00409">
    <property type="entry name" value="PHDIOXRDTASE"/>
</dbReference>
<evidence type="ECO:0000256" key="5">
    <source>
        <dbReference type="ARBA" id="ARBA00023014"/>
    </source>
</evidence>
<dbReference type="Gene3D" id="3.40.50.80">
    <property type="entry name" value="Nucleotide-binding domain of ferredoxin-NADP reductase (FNR) module"/>
    <property type="match status" value="1"/>
</dbReference>
<evidence type="ECO:0000313" key="7">
    <source>
        <dbReference type="EMBL" id="OXC74173.1"/>
    </source>
</evidence>
<dbReference type="InterPro" id="IPR001433">
    <property type="entry name" value="OxRdtase_FAD/NAD-bd"/>
</dbReference>
<keyword evidence="7" id="KW-0489">Methyltransferase</keyword>
<reference evidence="8" key="1">
    <citation type="submission" date="2017-01" db="EMBL/GenBank/DDBJ databases">
        <title>Genome Analysis of Deinococcus marmoris KOPRI26562.</title>
        <authorList>
            <person name="Kim J.H."/>
            <person name="Oh H.-M."/>
        </authorList>
    </citation>
    <scope>NUCLEOTIDE SEQUENCE [LARGE SCALE GENOMIC DNA]</scope>
    <source>
        <strain evidence="8">PAMC 26633</strain>
    </source>
</reference>
<dbReference type="InterPro" id="IPR050415">
    <property type="entry name" value="MRET"/>
</dbReference>